<gene>
    <name evidence="1" type="ORF">PY092_11210</name>
</gene>
<accession>A0ABT5XZU5</accession>
<organism evidence="1 2">
    <name type="scientific">Flagellimonas yonaguniensis</name>
    <dbReference type="NCBI Taxonomy" id="3031325"/>
    <lineage>
        <taxon>Bacteria</taxon>
        <taxon>Pseudomonadati</taxon>
        <taxon>Bacteroidota</taxon>
        <taxon>Flavobacteriia</taxon>
        <taxon>Flavobacteriales</taxon>
        <taxon>Flavobacteriaceae</taxon>
        <taxon>Flagellimonas</taxon>
    </lineage>
</organism>
<protein>
    <submittedName>
        <fullName evidence="1">Uncharacterized protein</fullName>
    </submittedName>
</protein>
<reference evidence="1 2" key="1">
    <citation type="submission" date="2023-03" db="EMBL/GenBank/DDBJ databases">
        <title>Muricauda XX sp. nov. and Muricauda XXX sp. nov., two novel species isolated from Okinawa Trough.</title>
        <authorList>
            <person name="Cao W."/>
            <person name="Deng X."/>
        </authorList>
    </citation>
    <scope>NUCLEOTIDE SEQUENCE [LARGE SCALE GENOMIC DNA]</scope>
    <source>
        <strain evidence="1 2">334s03</strain>
    </source>
</reference>
<name>A0ABT5XZU5_9FLAO</name>
<keyword evidence="2" id="KW-1185">Reference proteome</keyword>
<evidence type="ECO:0000313" key="2">
    <source>
        <dbReference type="Proteomes" id="UP001221366"/>
    </source>
</evidence>
<evidence type="ECO:0000313" key="1">
    <source>
        <dbReference type="EMBL" id="MDF0716720.1"/>
    </source>
</evidence>
<proteinExistence type="predicted"/>
<comment type="caution">
    <text evidence="1">The sequence shown here is derived from an EMBL/GenBank/DDBJ whole genome shotgun (WGS) entry which is preliminary data.</text>
</comment>
<sequence length="87" mass="10222">MITIEKIKIYAKYGGDSDHLARLNNQKDIQLINDDWSLIDSFIMDIGLVERNLTSEEFAEKLKARLLNQTDNEMTILELKKLSKRFY</sequence>
<dbReference type="EMBL" id="JARFVB010000005">
    <property type="protein sequence ID" value="MDF0716720.1"/>
    <property type="molecule type" value="Genomic_DNA"/>
</dbReference>
<dbReference type="Proteomes" id="UP001221366">
    <property type="component" value="Unassembled WGS sequence"/>
</dbReference>
<dbReference type="RefSeq" id="WP_275615914.1">
    <property type="nucleotide sequence ID" value="NZ_JARFVB010000005.1"/>
</dbReference>